<dbReference type="Pfam" id="PF00126">
    <property type="entry name" value="HTH_1"/>
    <property type="match status" value="1"/>
</dbReference>
<dbReference type="InterPro" id="IPR036388">
    <property type="entry name" value="WH-like_DNA-bd_sf"/>
</dbReference>
<feature type="domain" description="HTH lysR-type" evidence="5">
    <location>
        <begin position="19"/>
        <end position="76"/>
    </location>
</feature>
<dbReference type="GO" id="GO:0003677">
    <property type="term" value="F:DNA binding"/>
    <property type="evidence" value="ECO:0007669"/>
    <property type="project" value="UniProtKB-KW"/>
</dbReference>
<dbReference type="InterPro" id="IPR036390">
    <property type="entry name" value="WH_DNA-bd_sf"/>
</dbReference>
<accession>A0A5J5GJ12</accession>
<comment type="similarity">
    <text evidence="1">Belongs to the LysR transcriptional regulatory family.</text>
</comment>
<dbReference type="AlphaFoldDB" id="A0A5J5GJ12"/>
<dbReference type="InterPro" id="IPR050950">
    <property type="entry name" value="HTH-type_LysR_regulators"/>
</dbReference>
<proteinExistence type="inferred from homology"/>
<evidence type="ECO:0000259" key="5">
    <source>
        <dbReference type="PROSITE" id="PS50931"/>
    </source>
</evidence>
<name>A0A5J5GJ12_9RHOB</name>
<sequence length="323" mass="34777">MSDTPEGTVHADVLIRRGLKLTHLRLLRALGETGQVSAAADLLAMSQPSASRMMADLERIAGTKLYERLPRGVALTEAGEVLAGRARRITSELDDAGEDLALLSSGVRGSVSIGAVTAAAVDIVLPALQTLRRSYPDIEITVLVDTSDRLAEGLATRELDLYLGRLTPALPARSVELRPVGPEQLDLMVRADHPLLSRSSISLDDCLAFDWVLQPQGRLLRQTVELYLLETGYGLPPRHVSTSSMLVTLALISSTDAIAPFARSAAGFFTGEDPRPSRFAVLPVDQRMTVSPYSVVTRSEEPLSASARIVFQAIMEGVDAKRA</sequence>
<dbReference type="PANTHER" id="PTHR30419:SF8">
    <property type="entry name" value="NITROGEN ASSIMILATION TRANSCRIPTIONAL ACTIVATOR-RELATED"/>
    <property type="match status" value="1"/>
</dbReference>
<dbReference type="RefSeq" id="WP_150445313.1">
    <property type="nucleotide sequence ID" value="NZ_VYQE01000003.1"/>
</dbReference>
<dbReference type="PANTHER" id="PTHR30419">
    <property type="entry name" value="HTH-TYPE TRANSCRIPTIONAL REGULATOR YBHD"/>
    <property type="match status" value="1"/>
</dbReference>
<dbReference type="InterPro" id="IPR005119">
    <property type="entry name" value="LysR_subst-bd"/>
</dbReference>
<dbReference type="GO" id="GO:0005829">
    <property type="term" value="C:cytosol"/>
    <property type="evidence" value="ECO:0007669"/>
    <property type="project" value="TreeGrafter"/>
</dbReference>
<evidence type="ECO:0000256" key="4">
    <source>
        <dbReference type="ARBA" id="ARBA00023163"/>
    </source>
</evidence>
<reference evidence="6 7" key="1">
    <citation type="submission" date="2019-09" db="EMBL/GenBank/DDBJ databases">
        <authorList>
            <person name="Park J.-S."/>
            <person name="Choi H.-J."/>
        </authorList>
    </citation>
    <scope>NUCLEOTIDE SEQUENCE [LARGE SCALE GENOMIC DNA]</scope>
    <source>
        <strain evidence="6 7">176SS1-4</strain>
    </source>
</reference>
<evidence type="ECO:0000313" key="7">
    <source>
        <dbReference type="Proteomes" id="UP000326554"/>
    </source>
</evidence>
<organism evidence="6 7">
    <name type="scientific">Histidinibacterium aquaticum</name>
    <dbReference type="NCBI Taxonomy" id="2613962"/>
    <lineage>
        <taxon>Bacteria</taxon>
        <taxon>Pseudomonadati</taxon>
        <taxon>Pseudomonadota</taxon>
        <taxon>Alphaproteobacteria</taxon>
        <taxon>Rhodobacterales</taxon>
        <taxon>Paracoccaceae</taxon>
        <taxon>Histidinibacterium</taxon>
    </lineage>
</organism>
<dbReference type="InterPro" id="IPR000847">
    <property type="entry name" value="LysR_HTH_N"/>
</dbReference>
<evidence type="ECO:0000313" key="6">
    <source>
        <dbReference type="EMBL" id="KAA9008030.1"/>
    </source>
</evidence>
<dbReference type="Gene3D" id="3.40.190.290">
    <property type="match status" value="1"/>
</dbReference>
<dbReference type="PROSITE" id="PS50931">
    <property type="entry name" value="HTH_LYSR"/>
    <property type="match status" value="1"/>
</dbReference>
<dbReference type="GO" id="GO:0003700">
    <property type="term" value="F:DNA-binding transcription factor activity"/>
    <property type="evidence" value="ECO:0007669"/>
    <property type="project" value="InterPro"/>
</dbReference>
<keyword evidence="4" id="KW-0804">Transcription</keyword>
<evidence type="ECO:0000256" key="1">
    <source>
        <dbReference type="ARBA" id="ARBA00009437"/>
    </source>
</evidence>
<keyword evidence="2" id="KW-0805">Transcription regulation</keyword>
<dbReference type="Pfam" id="PF03466">
    <property type="entry name" value="LysR_substrate"/>
    <property type="match status" value="1"/>
</dbReference>
<keyword evidence="7" id="KW-1185">Reference proteome</keyword>
<dbReference type="Proteomes" id="UP000326554">
    <property type="component" value="Unassembled WGS sequence"/>
</dbReference>
<protein>
    <submittedName>
        <fullName evidence="6">LysR family transcriptional regulator</fullName>
    </submittedName>
</protein>
<dbReference type="SUPFAM" id="SSF53850">
    <property type="entry name" value="Periplasmic binding protein-like II"/>
    <property type="match status" value="1"/>
</dbReference>
<dbReference type="EMBL" id="VYQE01000003">
    <property type="protein sequence ID" value="KAA9008030.1"/>
    <property type="molecule type" value="Genomic_DNA"/>
</dbReference>
<gene>
    <name evidence="6" type="ORF">F3S47_11005</name>
</gene>
<comment type="caution">
    <text evidence="6">The sequence shown here is derived from an EMBL/GenBank/DDBJ whole genome shotgun (WGS) entry which is preliminary data.</text>
</comment>
<dbReference type="Gene3D" id="1.10.10.10">
    <property type="entry name" value="Winged helix-like DNA-binding domain superfamily/Winged helix DNA-binding domain"/>
    <property type="match status" value="1"/>
</dbReference>
<evidence type="ECO:0000256" key="2">
    <source>
        <dbReference type="ARBA" id="ARBA00023015"/>
    </source>
</evidence>
<dbReference type="SUPFAM" id="SSF46785">
    <property type="entry name" value="Winged helix' DNA-binding domain"/>
    <property type="match status" value="1"/>
</dbReference>
<keyword evidence="3" id="KW-0238">DNA-binding</keyword>
<evidence type="ECO:0000256" key="3">
    <source>
        <dbReference type="ARBA" id="ARBA00023125"/>
    </source>
</evidence>